<keyword evidence="3" id="KW-1185">Reference proteome</keyword>
<dbReference type="OMA" id="DFEMENY"/>
<evidence type="ECO:0000256" key="1">
    <source>
        <dbReference type="SAM" id="MobiDB-lite"/>
    </source>
</evidence>
<evidence type="ECO:0000313" key="3">
    <source>
        <dbReference type="Proteomes" id="UP000277928"/>
    </source>
</evidence>
<dbReference type="AlphaFoldDB" id="A0A3P6UVW4"/>
<feature type="compositionally biased region" description="Low complexity" evidence="1">
    <location>
        <begin position="489"/>
        <end position="499"/>
    </location>
</feature>
<feature type="region of interest" description="Disordered" evidence="1">
    <location>
        <begin position="466"/>
        <end position="611"/>
    </location>
</feature>
<organism evidence="2 3">
    <name type="scientific">Litomosoides sigmodontis</name>
    <name type="common">Filarial nematode worm</name>
    <dbReference type="NCBI Taxonomy" id="42156"/>
    <lineage>
        <taxon>Eukaryota</taxon>
        <taxon>Metazoa</taxon>
        <taxon>Ecdysozoa</taxon>
        <taxon>Nematoda</taxon>
        <taxon>Chromadorea</taxon>
        <taxon>Rhabditida</taxon>
        <taxon>Spirurina</taxon>
        <taxon>Spiruromorpha</taxon>
        <taxon>Filarioidea</taxon>
        <taxon>Onchocercidae</taxon>
        <taxon>Litomosoides</taxon>
    </lineage>
</organism>
<dbReference type="OrthoDB" id="27543at2759"/>
<dbReference type="Pfam" id="PF13862">
    <property type="entry name" value="BCCIP"/>
    <property type="match status" value="1"/>
</dbReference>
<feature type="compositionally biased region" description="Polar residues" evidence="1">
    <location>
        <begin position="598"/>
        <end position="608"/>
    </location>
</feature>
<accession>A0A3P6UVW4</accession>
<gene>
    <name evidence="2" type="ORF">NLS_LOCUS5400</name>
</gene>
<proteinExistence type="predicted"/>
<evidence type="ECO:0000313" key="2">
    <source>
        <dbReference type="EMBL" id="VDK81671.1"/>
    </source>
</evidence>
<reference evidence="2 3" key="1">
    <citation type="submission" date="2018-08" db="EMBL/GenBank/DDBJ databases">
        <authorList>
            <person name="Laetsch R D."/>
            <person name="Stevens L."/>
            <person name="Kumar S."/>
            <person name="Blaxter L. M."/>
        </authorList>
    </citation>
    <scope>NUCLEOTIDE SEQUENCE [LARGE SCALE GENOMIC DNA]</scope>
</reference>
<dbReference type="InterPro" id="IPR025602">
    <property type="entry name" value="BCP1_family"/>
</dbReference>
<feature type="compositionally biased region" description="Polar residues" evidence="1">
    <location>
        <begin position="532"/>
        <end position="546"/>
    </location>
</feature>
<feature type="compositionally biased region" description="Basic residues" evidence="1">
    <location>
        <begin position="500"/>
        <end position="519"/>
    </location>
</feature>
<feature type="compositionally biased region" description="Basic and acidic residues" evidence="1">
    <location>
        <begin position="582"/>
        <end position="597"/>
    </location>
</feature>
<name>A0A3P6UVW4_LITSI</name>
<dbReference type="STRING" id="42156.A0A3P6UVW4"/>
<protein>
    <submittedName>
        <fullName evidence="2">Uncharacterized protein</fullName>
    </submittedName>
</protein>
<sequence>MADILVEQSPFGCVYRPAEEFMDDDDEGIVYGVLSMLKLDTDQEFQTDIWTLLKARARKYSTDKKILSILDNLSIANSNIRVGLLINERDDLKKSGAQYRFSHIVLILKIRISDIHGNKEQSGENSSNMLSSKKKLTKAQKKRIAASMIANAEGDLQFDYFQYPVQSDVEKDSKFNSVILNGITYRPYRRINFTDNGIPDALVLATFGLAGMELIALVLENIPNNFVNCNSNRKRRIQRVAEHKRRTFTLEDMESHQRQSPIEQFQKLSLAAHTEQNQMLMEKGKSAITAEKLSSGYAASDSFKRQSADDLNIHAIQKTIFGQNKQNTVQSEIATRDPRQLQFNNDGIMKESDITKQSAFKKANIFTNGSSSPSIINSVNSTANEMSEISEELDHDMYSFDGTSITGFPFSSSPGSRNSSGTLMKHNSAKLKSMGLEVGSYASGNSSNGNSSTVNTLLPVKRLKAKQQISGSVVRRNESENTKASEPGSETLSSSTTKTSKGHKSPSYKARKRKRRKKLNYPDESQKHRGNINVQFNELNSGSTQKYESRSGCGKESGSSWDEGSYKVKSKPPIIDMSSSTDTDHYMDEPEKSKKSDLSSNPTLTEFDNCSRRSRVDGKKCNNSVAVQTSHVEPDDDLSPMFSPYLLKNIGGEDLLTGNISNLKGANEREAITIIVQTHLELIKRQARREKRILKEWDSVISDLEERCQLVTFERLKLLLHDSDYSYASSI</sequence>
<dbReference type="Proteomes" id="UP000277928">
    <property type="component" value="Unassembled WGS sequence"/>
</dbReference>
<dbReference type="EMBL" id="UYRX01000404">
    <property type="protein sequence ID" value="VDK81671.1"/>
    <property type="molecule type" value="Genomic_DNA"/>
</dbReference>